<protein>
    <recommendedName>
        <fullName evidence="4">Signal peptidase I</fullName>
    </recommendedName>
</protein>
<keyword evidence="1" id="KW-0472">Membrane</keyword>
<evidence type="ECO:0000256" key="1">
    <source>
        <dbReference type="SAM" id="Phobius"/>
    </source>
</evidence>
<gene>
    <name evidence="2" type="ORF">NU09_1438</name>
</gene>
<dbReference type="InterPro" id="IPR043739">
    <property type="entry name" value="DUF5684"/>
</dbReference>
<keyword evidence="1" id="KW-0812">Transmembrane</keyword>
<feature type="transmembrane region" description="Helical" evidence="1">
    <location>
        <begin position="6"/>
        <end position="27"/>
    </location>
</feature>
<evidence type="ECO:0008006" key="4">
    <source>
        <dbReference type="Google" id="ProtNLM"/>
    </source>
</evidence>
<organism evidence="2 3">
    <name type="scientific">Flavobacterium beibuense</name>
    <dbReference type="NCBI Taxonomy" id="657326"/>
    <lineage>
        <taxon>Bacteria</taxon>
        <taxon>Pseudomonadati</taxon>
        <taxon>Bacteroidota</taxon>
        <taxon>Flavobacteriia</taxon>
        <taxon>Flavobacteriales</taxon>
        <taxon>Flavobacteriaceae</taxon>
        <taxon>Flavobacterium</taxon>
    </lineage>
</organism>
<feature type="transmembrane region" description="Helical" evidence="1">
    <location>
        <begin position="62"/>
        <end position="80"/>
    </location>
</feature>
<evidence type="ECO:0000313" key="3">
    <source>
        <dbReference type="Proteomes" id="UP000289775"/>
    </source>
</evidence>
<dbReference type="Proteomes" id="UP000289775">
    <property type="component" value="Unassembled WGS sequence"/>
</dbReference>
<sequence>MDDSTLFAFLGAYFFFILAIVIFMIVCKWKIYQKAGKPGWASIVPIYGTLVFLEIIRKPWWWFFLLIIPGVNFIFGIWATNLLSKSFGKNEGFTIGLIFLSIIFYPIMAFDKSIQYIYNNTNEVDQIGQDNY</sequence>
<dbReference type="RefSeq" id="WP_129750583.1">
    <property type="nucleotide sequence ID" value="NZ_JUIW01000004.1"/>
</dbReference>
<dbReference type="AlphaFoldDB" id="A0A444WDK1"/>
<keyword evidence="3" id="KW-1185">Reference proteome</keyword>
<accession>A0A444WDK1</accession>
<evidence type="ECO:0000313" key="2">
    <source>
        <dbReference type="EMBL" id="RYJ43930.1"/>
    </source>
</evidence>
<keyword evidence="1" id="KW-1133">Transmembrane helix</keyword>
<proteinExistence type="predicted"/>
<comment type="caution">
    <text evidence="2">The sequence shown here is derived from an EMBL/GenBank/DDBJ whole genome shotgun (WGS) entry which is preliminary data.</text>
</comment>
<feature type="transmembrane region" description="Helical" evidence="1">
    <location>
        <begin position="92"/>
        <end position="110"/>
    </location>
</feature>
<dbReference type="Pfam" id="PF18936">
    <property type="entry name" value="DUF5684"/>
    <property type="match status" value="1"/>
</dbReference>
<dbReference type="OrthoDB" id="2376202at2"/>
<name>A0A444WDK1_9FLAO</name>
<reference evidence="2 3" key="1">
    <citation type="submission" date="2014-12" db="EMBL/GenBank/DDBJ databases">
        <title>Genome sequence of Flavobacterium beibuense RSKm HC5.</title>
        <authorList>
            <person name="Kim J.F."/>
            <person name="Song J.Y."/>
            <person name="Kwak M.-J."/>
            <person name="Lee S.-W."/>
        </authorList>
    </citation>
    <scope>NUCLEOTIDE SEQUENCE [LARGE SCALE GENOMIC DNA]</scope>
    <source>
        <strain evidence="2 3">RSKm HC5</strain>
    </source>
</reference>
<dbReference type="EMBL" id="JUIW01000004">
    <property type="protein sequence ID" value="RYJ43930.1"/>
    <property type="molecule type" value="Genomic_DNA"/>
</dbReference>